<sequence length="66" mass="7858">MIKMTKEDEMFLRKRLSNFNELKNGEVDDLLSEVYDITIEGLDENDDPTDLYYEAQKVYDSIYLLN</sequence>
<dbReference type="RefSeq" id="WP_100542921.1">
    <property type="nucleotide sequence ID" value="NZ_PHQY01000586.1"/>
</dbReference>
<name>A0A2M9Q762_9BACI</name>
<organism evidence="1 2">
    <name type="scientific">Lysinibacillus xylanilyticus</name>
    <dbReference type="NCBI Taxonomy" id="582475"/>
    <lineage>
        <taxon>Bacteria</taxon>
        <taxon>Bacillati</taxon>
        <taxon>Bacillota</taxon>
        <taxon>Bacilli</taxon>
        <taxon>Bacillales</taxon>
        <taxon>Bacillaceae</taxon>
        <taxon>Lysinibacillus</taxon>
    </lineage>
</organism>
<dbReference type="Proteomes" id="UP000232101">
    <property type="component" value="Unassembled WGS sequence"/>
</dbReference>
<proteinExistence type="predicted"/>
<dbReference type="AlphaFoldDB" id="A0A2M9Q762"/>
<dbReference type="EMBL" id="PHQY01000586">
    <property type="protein sequence ID" value="PJO43915.1"/>
    <property type="molecule type" value="Genomic_DNA"/>
</dbReference>
<accession>A0A2M9Q762</accession>
<reference evidence="1 2" key="1">
    <citation type="submission" date="2017-11" db="EMBL/GenBank/DDBJ databases">
        <title>Bacterial isolate from king chilli rhizosphere.</title>
        <authorList>
            <person name="Takhelmayum P."/>
            <person name="Sarangthem I."/>
        </authorList>
    </citation>
    <scope>NUCLEOTIDE SEQUENCE [LARGE SCALE GENOMIC DNA]</scope>
    <source>
        <strain evidence="2">t26</strain>
    </source>
</reference>
<comment type="caution">
    <text evidence="1">The sequence shown here is derived from an EMBL/GenBank/DDBJ whole genome shotgun (WGS) entry which is preliminary data.</text>
</comment>
<evidence type="ECO:0000313" key="1">
    <source>
        <dbReference type="EMBL" id="PJO43915.1"/>
    </source>
</evidence>
<gene>
    <name evidence="1" type="ORF">CWD94_10005</name>
</gene>
<evidence type="ECO:0000313" key="2">
    <source>
        <dbReference type="Proteomes" id="UP000232101"/>
    </source>
</evidence>
<protein>
    <submittedName>
        <fullName evidence="1">Uncharacterized protein</fullName>
    </submittedName>
</protein>